<protein>
    <submittedName>
        <fullName evidence="3">Adenylylsulphate kinase</fullName>
    </submittedName>
</protein>
<dbReference type="InterPro" id="IPR059117">
    <property type="entry name" value="APS_kinase_dom"/>
</dbReference>
<keyword evidence="1" id="KW-0808">Transferase</keyword>
<evidence type="ECO:0000256" key="1">
    <source>
        <dbReference type="ARBA" id="ARBA00022679"/>
    </source>
</evidence>
<proteinExistence type="predicted"/>
<feature type="domain" description="APS kinase" evidence="2">
    <location>
        <begin position="3"/>
        <end position="83"/>
    </location>
</feature>
<name>A0A6J5LKP3_9CAUD</name>
<accession>A0A6J5LKP3</accession>
<dbReference type="SUPFAM" id="SSF52540">
    <property type="entry name" value="P-loop containing nucleoside triphosphate hydrolases"/>
    <property type="match status" value="1"/>
</dbReference>
<dbReference type="EMBL" id="LR796274">
    <property type="protein sequence ID" value="CAB4133686.1"/>
    <property type="molecule type" value="Genomic_DNA"/>
</dbReference>
<organism evidence="3">
    <name type="scientific">uncultured Caudovirales phage</name>
    <dbReference type="NCBI Taxonomy" id="2100421"/>
    <lineage>
        <taxon>Viruses</taxon>
        <taxon>Duplodnaviria</taxon>
        <taxon>Heunggongvirae</taxon>
        <taxon>Uroviricota</taxon>
        <taxon>Caudoviricetes</taxon>
        <taxon>Peduoviridae</taxon>
        <taxon>Maltschvirus</taxon>
        <taxon>Maltschvirus maltsch</taxon>
    </lineage>
</organism>
<keyword evidence="3" id="KW-0418">Kinase</keyword>
<dbReference type="Pfam" id="PF01583">
    <property type="entry name" value="APS_kinase"/>
    <property type="match status" value="1"/>
</dbReference>
<dbReference type="Gene3D" id="3.40.50.300">
    <property type="entry name" value="P-loop containing nucleotide triphosphate hydrolases"/>
    <property type="match status" value="1"/>
</dbReference>
<gene>
    <name evidence="3" type="ORF">UFOVP257_408</name>
</gene>
<evidence type="ECO:0000313" key="3">
    <source>
        <dbReference type="EMBL" id="CAB4133686.1"/>
    </source>
</evidence>
<reference evidence="3" key="1">
    <citation type="submission" date="2020-04" db="EMBL/GenBank/DDBJ databases">
        <authorList>
            <person name="Chiriac C."/>
            <person name="Salcher M."/>
            <person name="Ghai R."/>
            <person name="Kavagutti S V."/>
        </authorList>
    </citation>
    <scope>NUCLEOTIDE SEQUENCE</scope>
</reference>
<sequence>MRILIMGLPGSGKSTLAAKLEEELSPDCLWLNADTIREQYNDWDFSEEGRIRQSIRMRELADASNKKYVIADFVCPLPIMRKNYAADYTVWMDTIRTGRYEDTNKIFEPPEYYNIHITEQYAEKYAAEIARKL</sequence>
<evidence type="ECO:0000259" key="2">
    <source>
        <dbReference type="Pfam" id="PF01583"/>
    </source>
</evidence>
<dbReference type="GO" id="GO:0016301">
    <property type="term" value="F:kinase activity"/>
    <property type="evidence" value="ECO:0007669"/>
    <property type="project" value="UniProtKB-KW"/>
</dbReference>
<dbReference type="InterPro" id="IPR027417">
    <property type="entry name" value="P-loop_NTPase"/>
</dbReference>